<protein>
    <submittedName>
        <fullName evidence="2">Uncharacterized protein</fullName>
    </submittedName>
</protein>
<keyword evidence="1" id="KW-0812">Transmembrane</keyword>
<gene>
    <name evidence="2" type="ORF">KTA_41500</name>
</gene>
<feature type="transmembrane region" description="Helical" evidence="1">
    <location>
        <begin position="66"/>
        <end position="89"/>
    </location>
</feature>
<evidence type="ECO:0000313" key="2">
    <source>
        <dbReference type="EMBL" id="BBH95951.1"/>
    </source>
</evidence>
<sequence>MLDKLTLIPLFAFTLAAVIFMGLAIDSFVERGLSFSSLARFCLELALSCLLLLPVAYVLLDSSGEWYTFVGITVLLLLASLCALLGQLVRLSGQRRRVTR</sequence>
<name>A0A455T931_9CHLR</name>
<reference evidence="2" key="1">
    <citation type="submission" date="2018-12" db="EMBL/GenBank/DDBJ databases">
        <title>Novel natural products biosynthetic potential of the class Ktedonobacteria.</title>
        <authorList>
            <person name="Zheng Y."/>
            <person name="Saitou A."/>
            <person name="Wang C.M."/>
            <person name="Toyoda A."/>
            <person name="Minakuchi Y."/>
            <person name="Sekiguchi Y."/>
            <person name="Ueda K."/>
            <person name="Takano H."/>
            <person name="Sakai Y."/>
            <person name="Yokota A."/>
            <person name="Yabe S."/>
        </authorList>
    </citation>
    <scope>NUCLEOTIDE SEQUENCE</scope>
    <source>
        <strain evidence="2">A3-2</strain>
    </source>
</reference>
<accession>A0A455T931</accession>
<keyword evidence="1" id="KW-0472">Membrane</keyword>
<organism evidence="2">
    <name type="scientific">Thermogemmatispora argillosa</name>
    <dbReference type="NCBI Taxonomy" id="2045280"/>
    <lineage>
        <taxon>Bacteria</taxon>
        <taxon>Bacillati</taxon>
        <taxon>Chloroflexota</taxon>
        <taxon>Ktedonobacteria</taxon>
        <taxon>Thermogemmatisporales</taxon>
        <taxon>Thermogemmatisporaceae</taxon>
        <taxon>Thermogemmatispora</taxon>
    </lineage>
</organism>
<feature type="transmembrane region" description="Helical" evidence="1">
    <location>
        <begin position="6"/>
        <end position="29"/>
    </location>
</feature>
<proteinExistence type="predicted"/>
<evidence type="ECO:0000256" key="1">
    <source>
        <dbReference type="SAM" id="Phobius"/>
    </source>
</evidence>
<feature type="transmembrane region" description="Helical" evidence="1">
    <location>
        <begin position="41"/>
        <end position="60"/>
    </location>
</feature>
<keyword evidence="1" id="KW-1133">Transmembrane helix</keyword>
<dbReference type="AlphaFoldDB" id="A0A455T931"/>
<dbReference type="EMBL" id="AP019377">
    <property type="protein sequence ID" value="BBH95951.1"/>
    <property type="molecule type" value="Genomic_DNA"/>
</dbReference>